<reference evidence="2" key="1">
    <citation type="journal article" date="2019" name="Int. J. Syst. Evol. Microbiol.">
        <title>The Global Catalogue of Microorganisms (GCM) 10K type strain sequencing project: providing services to taxonomists for standard genome sequencing and annotation.</title>
        <authorList>
            <consortium name="The Broad Institute Genomics Platform"/>
            <consortium name="The Broad Institute Genome Sequencing Center for Infectious Disease"/>
            <person name="Wu L."/>
            <person name="Ma J."/>
        </authorList>
    </citation>
    <scope>NUCLEOTIDE SEQUENCE [LARGE SCALE GENOMIC DNA]</scope>
    <source>
        <strain evidence="2">JCM 17727</strain>
    </source>
</reference>
<dbReference type="EMBL" id="BAABFU010000001">
    <property type="protein sequence ID" value="GAA4347523.1"/>
    <property type="molecule type" value="Genomic_DNA"/>
</dbReference>
<evidence type="ECO:0000313" key="1">
    <source>
        <dbReference type="EMBL" id="GAA4347523.1"/>
    </source>
</evidence>
<dbReference type="Proteomes" id="UP001501294">
    <property type="component" value="Unassembled WGS sequence"/>
</dbReference>
<organism evidence="1 2">
    <name type="scientific">Kangiella taiwanensis</name>
    <dbReference type="NCBI Taxonomy" id="1079179"/>
    <lineage>
        <taxon>Bacteria</taxon>
        <taxon>Pseudomonadati</taxon>
        <taxon>Pseudomonadota</taxon>
        <taxon>Gammaproteobacteria</taxon>
        <taxon>Kangiellales</taxon>
        <taxon>Kangiellaceae</taxon>
        <taxon>Kangiella</taxon>
    </lineage>
</organism>
<accession>A0ABP8HYI3</accession>
<sequence length="63" mass="7250">MIPNDSVNWAWKAQFSKNETGKFRFAARLVILNHEGSALAPNFWGEFFGSFFARQKMNVKTIP</sequence>
<proteinExistence type="predicted"/>
<protein>
    <submittedName>
        <fullName evidence="1">Uncharacterized protein</fullName>
    </submittedName>
</protein>
<keyword evidence="2" id="KW-1185">Reference proteome</keyword>
<evidence type="ECO:0000313" key="2">
    <source>
        <dbReference type="Proteomes" id="UP001501294"/>
    </source>
</evidence>
<name>A0ABP8HYI3_9GAMM</name>
<comment type="caution">
    <text evidence="1">The sequence shown here is derived from an EMBL/GenBank/DDBJ whole genome shotgun (WGS) entry which is preliminary data.</text>
</comment>
<gene>
    <name evidence="1" type="ORF">GCM10023150_10140</name>
</gene>